<dbReference type="GO" id="GO:0004553">
    <property type="term" value="F:hydrolase activity, hydrolyzing O-glycosyl compounds"/>
    <property type="evidence" value="ECO:0007669"/>
    <property type="project" value="InterPro"/>
</dbReference>
<dbReference type="SUPFAM" id="SSF64571">
    <property type="entry name" value="Cellulose docking domain, dockering"/>
    <property type="match status" value="2"/>
</dbReference>
<dbReference type="PROSITE" id="PS51763">
    <property type="entry name" value="CBM10"/>
    <property type="match status" value="2"/>
</dbReference>
<accession>A0A1Y1X5P7</accession>
<comment type="caution">
    <text evidence="7">The sequence shown here is derived from an EMBL/GenBank/DDBJ whole genome shotgun (WGS) entry which is preliminary data.</text>
</comment>
<reference evidence="7 8" key="1">
    <citation type="submission" date="2016-08" db="EMBL/GenBank/DDBJ databases">
        <title>A Parts List for Fungal Cellulosomes Revealed by Comparative Genomics.</title>
        <authorList>
            <consortium name="DOE Joint Genome Institute"/>
            <person name="Haitjema C.H."/>
            <person name="Gilmore S.P."/>
            <person name="Henske J.K."/>
            <person name="Solomon K.V."/>
            <person name="De Groot R."/>
            <person name="Kuo A."/>
            <person name="Mondo S.J."/>
            <person name="Salamov A.A."/>
            <person name="Labutti K."/>
            <person name="Zhao Z."/>
            <person name="Chiniquy J."/>
            <person name="Barry K."/>
            <person name="Brewer H.M."/>
            <person name="Purvine S.O."/>
            <person name="Wright A.T."/>
            <person name="Boxma B."/>
            <person name="Van Alen T."/>
            <person name="Hackstein J.H."/>
            <person name="Baker S.E."/>
            <person name="Grigoriev I.V."/>
            <person name="O'Malley M.A."/>
        </authorList>
    </citation>
    <scope>NUCLEOTIDE SEQUENCE [LARGE SCALE GENOMIC DNA]</scope>
    <source>
        <strain evidence="7 8">S4</strain>
    </source>
</reference>
<dbReference type="EC" id="3.2.1.-" evidence="4"/>
<keyword evidence="3 4" id="KW-0378">Hydrolase</keyword>
<evidence type="ECO:0000259" key="6">
    <source>
        <dbReference type="PROSITE" id="PS51763"/>
    </source>
</evidence>
<sequence length="689" mass="75859">MKFIDILPILVAAGSAMASACHPDYECCKGCQTILTDDEGNWGAENNQWCFIDENKCSSAISKCRFESLGYPCCSHCNVIYTDDDGNWGAENGQWCGIPENCGSTEPTKPERKFENFFENELYINQDYVKKIESTLKDMTPELQAKAKNVEKVATAVWLAWEGAPGEVEPHLKAAGNKTITFILYMIPTRDCNSLASAGGAADFEKYQGYVDSIAATIKKYPDAKVNMVIEPDTLGNLITGETEACKKVHDLHRKALSYAVNVFGNMSNVNAYLDAAHHKWLGWGTDKVAALIKDILDNAPDGDIRGISTNVSNYQSIDNEYQYHTDLHAALEAVGITGKKFIVDTGRSGVDVTEEFNVNQTWCNLIYAGLGEKSRGNPDPEKYPLLDAFMWLKPPAESDGSDVGSRADPVCAREDSFPGAPDAGSWFKEYFIAMLEKSPFYEDGSAEPVKPIDEPTKPVDEPTKPVTSNSENFFDNELYINQDYVKKIESSLKSMSPELQAKAKNVEKVATAVWLAWEGAPGEVAPHLKAAGNKTITFILYMIPTRDCNSLASAGGAADFEKYQGYVDSIAATIKKYPNAKVNMVIEPDTLGNLITGETEACKKVHDLHRKALSYAVNVFGNMSNVNAYLDAAHHKWLGWGTDKVAALIKDILDNAPDGDIRGISTNVSNYQSIENEYQYHSDLHDSL</sequence>
<proteinExistence type="inferred from homology"/>
<dbReference type="SUPFAM" id="SSF51989">
    <property type="entry name" value="Glycosyl hydrolases family 6, cellulases"/>
    <property type="match status" value="2"/>
</dbReference>
<feature type="non-terminal residue" evidence="7">
    <location>
        <position position="689"/>
    </location>
</feature>
<dbReference type="PANTHER" id="PTHR34876:SF4">
    <property type="entry name" value="1,4-BETA-D-GLUCAN CELLOBIOHYDROLASE C-RELATED"/>
    <property type="match status" value="1"/>
</dbReference>
<feature type="chain" id="PRO_5011809957" description="Glucanase" evidence="4">
    <location>
        <begin position="21"/>
        <end position="689"/>
    </location>
</feature>
<keyword evidence="4" id="KW-0136">Cellulose degradation</keyword>
<name>A0A1Y1X5P7_9FUNG</name>
<dbReference type="InterPro" id="IPR009034">
    <property type="entry name" value="Dockerin_dom_fun_sf"/>
</dbReference>
<evidence type="ECO:0000313" key="7">
    <source>
        <dbReference type="EMBL" id="ORX81022.1"/>
    </source>
</evidence>
<dbReference type="InterPro" id="IPR036434">
    <property type="entry name" value="Beta_cellobiohydrolase_sf"/>
</dbReference>
<feature type="signal peptide" evidence="4">
    <location>
        <begin position="1"/>
        <end position="20"/>
    </location>
</feature>
<keyword evidence="4" id="KW-0624">Polysaccharide degradation</keyword>
<dbReference type="STRING" id="1754192.A0A1Y1X5P7"/>
<evidence type="ECO:0000313" key="8">
    <source>
        <dbReference type="Proteomes" id="UP000193944"/>
    </source>
</evidence>
<dbReference type="OrthoDB" id="2115069at2759"/>
<feature type="compositionally biased region" description="Basic and acidic residues" evidence="5">
    <location>
        <begin position="451"/>
        <end position="464"/>
    </location>
</feature>
<keyword evidence="4" id="KW-0119">Carbohydrate metabolism</keyword>
<evidence type="ECO:0000256" key="1">
    <source>
        <dbReference type="ARBA" id="ARBA00022729"/>
    </source>
</evidence>
<dbReference type="PANTHER" id="PTHR34876">
    <property type="match status" value="1"/>
</dbReference>
<dbReference type="Proteomes" id="UP000193944">
    <property type="component" value="Unassembled WGS sequence"/>
</dbReference>
<feature type="domain" description="CBM10" evidence="6">
    <location>
        <begin position="20"/>
        <end position="53"/>
    </location>
</feature>
<evidence type="ECO:0000256" key="4">
    <source>
        <dbReference type="RuleBase" id="RU361186"/>
    </source>
</evidence>
<reference evidence="7 8" key="2">
    <citation type="submission" date="2016-08" db="EMBL/GenBank/DDBJ databases">
        <title>Pervasive Adenine N6-methylation of Active Genes in Fungi.</title>
        <authorList>
            <consortium name="DOE Joint Genome Institute"/>
            <person name="Mondo S.J."/>
            <person name="Dannebaum R.O."/>
            <person name="Kuo R.C."/>
            <person name="Labutti K."/>
            <person name="Haridas S."/>
            <person name="Kuo A."/>
            <person name="Salamov A."/>
            <person name="Ahrendt S.R."/>
            <person name="Lipzen A."/>
            <person name="Sullivan W."/>
            <person name="Andreopoulos W.B."/>
            <person name="Clum A."/>
            <person name="Lindquist E."/>
            <person name="Daum C."/>
            <person name="Ramamoorthy G.K."/>
            <person name="Gryganskyi A."/>
            <person name="Culley D."/>
            <person name="Magnuson J.K."/>
            <person name="James T.Y."/>
            <person name="O'Malley M.A."/>
            <person name="Stajich J.E."/>
            <person name="Spatafora J.W."/>
            <person name="Visel A."/>
            <person name="Grigoriev I.V."/>
        </authorList>
    </citation>
    <scope>NUCLEOTIDE SEQUENCE [LARGE SCALE GENOMIC DNA]</scope>
    <source>
        <strain evidence="7 8">S4</strain>
    </source>
</reference>
<protein>
    <recommendedName>
        <fullName evidence="4">Glucanase</fullName>
        <ecNumber evidence="4">3.2.1.-</ecNumber>
    </recommendedName>
</protein>
<organism evidence="7 8">
    <name type="scientific">Anaeromyces robustus</name>
    <dbReference type="NCBI Taxonomy" id="1754192"/>
    <lineage>
        <taxon>Eukaryota</taxon>
        <taxon>Fungi</taxon>
        <taxon>Fungi incertae sedis</taxon>
        <taxon>Chytridiomycota</taxon>
        <taxon>Chytridiomycota incertae sedis</taxon>
        <taxon>Neocallimastigomycetes</taxon>
        <taxon>Neocallimastigales</taxon>
        <taxon>Neocallimastigaceae</taxon>
        <taxon>Anaeromyces</taxon>
    </lineage>
</organism>
<dbReference type="Pfam" id="PF01341">
    <property type="entry name" value="Glyco_hydro_6"/>
    <property type="match status" value="2"/>
</dbReference>
<feature type="region of interest" description="Disordered" evidence="5">
    <location>
        <begin position="446"/>
        <end position="469"/>
    </location>
</feature>
<dbReference type="EMBL" id="MCFG01000129">
    <property type="protein sequence ID" value="ORX81022.1"/>
    <property type="molecule type" value="Genomic_DNA"/>
</dbReference>
<dbReference type="PROSITE" id="PS51257">
    <property type="entry name" value="PROKAR_LIPOPROTEIN"/>
    <property type="match status" value="1"/>
</dbReference>
<evidence type="ECO:0000256" key="3">
    <source>
        <dbReference type="ARBA" id="ARBA00022801"/>
    </source>
</evidence>
<dbReference type="Gene3D" id="3.90.1220.10">
    <property type="entry name" value="Cellulose docking domain, dockering"/>
    <property type="match status" value="2"/>
</dbReference>
<evidence type="ECO:0000256" key="2">
    <source>
        <dbReference type="ARBA" id="ARBA00022737"/>
    </source>
</evidence>
<keyword evidence="1 4" id="KW-0732">Signal</keyword>
<dbReference type="Pfam" id="PF02013">
    <property type="entry name" value="CBM_10"/>
    <property type="match status" value="2"/>
</dbReference>
<keyword evidence="8" id="KW-1185">Reference proteome</keyword>
<comment type="similarity">
    <text evidence="4">Belongs to the glycosyl hydrolase family 6.</text>
</comment>
<dbReference type="Gene3D" id="3.20.20.40">
    <property type="entry name" value="1, 4-beta cellobiohydrolase"/>
    <property type="match status" value="2"/>
</dbReference>
<dbReference type="GO" id="GO:0030245">
    <property type="term" value="P:cellulose catabolic process"/>
    <property type="evidence" value="ECO:0007669"/>
    <property type="project" value="UniProtKB-KW"/>
</dbReference>
<gene>
    <name evidence="7" type="ORF">BCR32DRAFT_327488</name>
</gene>
<dbReference type="InterPro" id="IPR016288">
    <property type="entry name" value="Beta_cellobiohydrolase"/>
</dbReference>
<evidence type="ECO:0000256" key="5">
    <source>
        <dbReference type="SAM" id="MobiDB-lite"/>
    </source>
</evidence>
<dbReference type="InterPro" id="IPR002883">
    <property type="entry name" value="CBM10/Dockerin_dom"/>
</dbReference>
<dbReference type="AlphaFoldDB" id="A0A1Y1X5P7"/>
<dbReference type="PRINTS" id="PR00733">
    <property type="entry name" value="GLHYDRLASE6"/>
</dbReference>
<keyword evidence="2" id="KW-0677">Repeat</keyword>
<feature type="domain" description="CBM10" evidence="6">
    <location>
        <begin position="56"/>
        <end position="99"/>
    </location>
</feature>
<keyword evidence="4" id="KW-0326">Glycosidase</keyword>